<gene>
    <name evidence="1" type="ORF">LCGC14_1872310</name>
</gene>
<proteinExistence type="predicted"/>
<evidence type="ECO:0000313" key="1">
    <source>
        <dbReference type="EMBL" id="KKL93680.1"/>
    </source>
</evidence>
<protein>
    <submittedName>
        <fullName evidence="1">Uncharacterized protein</fullName>
    </submittedName>
</protein>
<sequence>MLNMKTKMPSTGAYWNVIKQLGSIPEDLHYIFLSNTVEELIQSEAKILAWKAVGCKIKSNREDLVEFHQFPVAALGWDDRYMKIRIAIKKKLKLKRRYNDQK</sequence>
<organism evidence="1">
    <name type="scientific">marine sediment metagenome</name>
    <dbReference type="NCBI Taxonomy" id="412755"/>
    <lineage>
        <taxon>unclassified sequences</taxon>
        <taxon>metagenomes</taxon>
        <taxon>ecological metagenomes</taxon>
    </lineage>
</organism>
<reference evidence="1" key="1">
    <citation type="journal article" date="2015" name="Nature">
        <title>Complex archaea that bridge the gap between prokaryotes and eukaryotes.</title>
        <authorList>
            <person name="Spang A."/>
            <person name="Saw J.H."/>
            <person name="Jorgensen S.L."/>
            <person name="Zaremba-Niedzwiedzka K."/>
            <person name="Martijn J."/>
            <person name="Lind A.E."/>
            <person name="van Eijk R."/>
            <person name="Schleper C."/>
            <person name="Guy L."/>
            <person name="Ettema T.J."/>
        </authorList>
    </citation>
    <scope>NUCLEOTIDE SEQUENCE</scope>
</reference>
<name>A0A0F9IIP4_9ZZZZ</name>
<dbReference type="EMBL" id="LAZR01019123">
    <property type="protein sequence ID" value="KKL93680.1"/>
    <property type="molecule type" value="Genomic_DNA"/>
</dbReference>
<dbReference type="AlphaFoldDB" id="A0A0F9IIP4"/>
<comment type="caution">
    <text evidence="1">The sequence shown here is derived from an EMBL/GenBank/DDBJ whole genome shotgun (WGS) entry which is preliminary data.</text>
</comment>
<accession>A0A0F9IIP4</accession>